<dbReference type="InterPro" id="IPR012910">
    <property type="entry name" value="Plug_dom"/>
</dbReference>
<organism evidence="9 10">
    <name type="scientific">Kriegella aquimaris</name>
    <dbReference type="NCBI Taxonomy" id="192904"/>
    <lineage>
        <taxon>Bacteria</taxon>
        <taxon>Pseudomonadati</taxon>
        <taxon>Bacteroidota</taxon>
        <taxon>Flavobacteriia</taxon>
        <taxon>Flavobacteriales</taxon>
        <taxon>Flavobacteriaceae</taxon>
        <taxon>Kriegella</taxon>
    </lineage>
</organism>
<dbReference type="NCBIfam" id="TIGR04056">
    <property type="entry name" value="OMP_RagA_SusC"/>
    <property type="match status" value="1"/>
</dbReference>
<dbReference type="GO" id="GO:0009279">
    <property type="term" value="C:cell outer membrane"/>
    <property type="evidence" value="ECO:0007669"/>
    <property type="project" value="UniProtKB-SubCell"/>
</dbReference>
<comment type="similarity">
    <text evidence="7">Belongs to the TonB-dependent receptor family.</text>
</comment>
<reference evidence="9 10" key="1">
    <citation type="submission" date="2016-10" db="EMBL/GenBank/DDBJ databases">
        <authorList>
            <person name="de Groot N.N."/>
        </authorList>
    </citation>
    <scope>NUCLEOTIDE SEQUENCE [LARGE SCALE GENOMIC DNA]</scope>
    <source>
        <strain evidence="9 10">DSM 19886</strain>
    </source>
</reference>
<dbReference type="EMBL" id="FNGV01000001">
    <property type="protein sequence ID" value="SDL39004.1"/>
    <property type="molecule type" value="Genomic_DNA"/>
</dbReference>
<evidence type="ECO:0000256" key="4">
    <source>
        <dbReference type="ARBA" id="ARBA00022692"/>
    </source>
</evidence>
<evidence type="ECO:0000256" key="1">
    <source>
        <dbReference type="ARBA" id="ARBA00004571"/>
    </source>
</evidence>
<dbReference type="PROSITE" id="PS52016">
    <property type="entry name" value="TONB_DEPENDENT_REC_3"/>
    <property type="match status" value="1"/>
</dbReference>
<dbReference type="SUPFAM" id="SSF56935">
    <property type="entry name" value="Porins"/>
    <property type="match status" value="1"/>
</dbReference>
<feature type="domain" description="TonB-dependent receptor plug" evidence="8">
    <location>
        <begin position="233"/>
        <end position="359"/>
    </location>
</feature>
<dbReference type="STRING" id="192904.SAMN04488514_101635"/>
<dbReference type="Pfam" id="PF07715">
    <property type="entry name" value="Plug"/>
    <property type="match status" value="1"/>
</dbReference>
<comment type="subcellular location">
    <subcellularLocation>
        <location evidence="1 7">Cell outer membrane</location>
        <topology evidence="1 7">Multi-pass membrane protein</topology>
    </subcellularLocation>
</comment>
<evidence type="ECO:0000313" key="10">
    <source>
        <dbReference type="Proteomes" id="UP000199440"/>
    </source>
</evidence>
<dbReference type="NCBIfam" id="TIGR04057">
    <property type="entry name" value="SusC_RagA_signa"/>
    <property type="match status" value="1"/>
</dbReference>
<evidence type="ECO:0000259" key="8">
    <source>
        <dbReference type="Pfam" id="PF07715"/>
    </source>
</evidence>
<accession>A0A1G9JPE3</accession>
<dbReference type="Proteomes" id="UP000199440">
    <property type="component" value="Unassembled WGS sequence"/>
</dbReference>
<dbReference type="SUPFAM" id="SSF49464">
    <property type="entry name" value="Carboxypeptidase regulatory domain-like"/>
    <property type="match status" value="1"/>
</dbReference>
<dbReference type="InterPro" id="IPR023996">
    <property type="entry name" value="TonB-dep_OMP_SusC/RagA"/>
</dbReference>
<evidence type="ECO:0000256" key="7">
    <source>
        <dbReference type="PROSITE-ProRule" id="PRU01360"/>
    </source>
</evidence>
<dbReference type="Pfam" id="PF13715">
    <property type="entry name" value="CarbopepD_reg_2"/>
    <property type="match status" value="1"/>
</dbReference>
<dbReference type="InterPro" id="IPR023997">
    <property type="entry name" value="TonB-dep_OMP_SusC/RagA_CS"/>
</dbReference>
<keyword evidence="2 7" id="KW-0813">Transport</keyword>
<dbReference type="InterPro" id="IPR036942">
    <property type="entry name" value="Beta-barrel_TonB_sf"/>
</dbReference>
<dbReference type="RefSeq" id="WP_089885169.1">
    <property type="nucleotide sequence ID" value="NZ_FNGV01000001.1"/>
</dbReference>
<dbReference type="OrthoDB" id="9768177at2"/>
<dbReference type="Gene3D" id="2.60.40.1120">
    <property type="entry name" value="Carboxypeptidase-like, regulatory domain"/>
    <property type="match status" value="1"/>
</dbReference>
<proteinExistence type="inferred from homology"/>
<dbReference type="InterPro" id="IPR037066">
    <property type="entry name" value="Plug_dom_sf"/>
</dbReference>
<keyword evidence="4 7" id="KW-0812">Transmembrane</keyword>
<dbReference type="Gene3D" id="2.40.170.20">
    <property type="entry name" value="TonB-dependent receptor, beta-barrel domain"/>
    <property type="match status" value="1"/>
</dbReference>
<keyword evidence="3 7" id="KW-1134">Transmembrane beta strand</keyword>
<gene>
    <name evidence="9" type="ORF">SAMN04488514_101635</name>
</gene>
<keyword evidence="10" id="KW-1185">Reference proteome</keyword>
<dbReference type="AlphaFoldDB" id="A0A1G9JPE3"/>
<evidence type="ECO:0000256" key="3">
    <source>
        <dbReference type="ARBA" id="ARBA00022452"/>
    </source>
</evidence>
<evidence type="ECO:0000313" key="9">
    <source>
        <dbReference type="EMBL" id="SDL39004.1"/>
    </source>
</evidence>
<evidence type="ECO:0000256" key="6">
    <source>
        <dbReference type="ARBA" id="ARBA00023237"/>
    </source>
</evidence>
<keyword evidence="5 7" id="KW-0472">Membrane</keyword>
<dbReference type="FunFam" id="2.60.40.1120:FF:000003">
    <property type="entry name" value="Outer membrane protein Omp121"/>
    <property type="match status" value="1"/>
</dbReference>
<keyword evidence="6 7" id="KW-0998">Cell outer membrane</keyword>
<name>A0A1G9JPE3_9FLAO</name>
<dbReference type="Gene3D" id="2.170.130.10">
    <property type="entry name" value="TonB-dependent receptor, plug domain"/>
    <property type="match status" value="1"/>
</dbReference>
<evidence type="ECO:0000256" key="5">
    <source>
        <dbReference type="ARBA" id="ARBA00023136"/>
    </source>
</evidence>
<evidence type="ECO:0000256" key="2">
    <source>
        <dbReference type="ARBA" id="ARBA00022448"/>
    </source>
</evidence>
<dbReference type="InterPro" id="IPR039426">
    <property type="entry name" value="TonB-dep_rcpt-like"/>
</dbReference>
<sequence length="1207" mass="134183">MKIKFINRPPCLFGKGLLHLFMKSIILLFCSISFALSPIHSDAQNAEIRIDTDMTLSIRQTFRLINKQTDYKFIYRHDLIKSAPNIALKKGVIKAGELLDKCLLPISFTYNFTDDGTIVVKKKTMHTSDSSPMKLSDEKIQFRVSGTVSDKDGTPLPGASIIEKGTSNGIISDFDGNYSINISGSDAILVFSYLGYQTQEIVVQEQSTLNITLEESASTLEEVVVIGFGSKMKKDLTGSVSVVSSAELEKTAFASPQFALQGNTTGVRVINSSGDPNSPPEIYIRGIGSWQGNAQPLYVIDGQIITPPTAGNLDLIGRNANQPPPNLFTMINPDDIESISVLKDASSAAIYGSRGANGVVLITTKKGKMGGAKIEYSSSFGFQNIGRFDMLNTAQYKDLVYEMYANNSNPNITIENQLYGRDAANDITRRTSFSPQFDPQSPYYISDNTTYDWQDELIKKSAVTESYSLKVSGANENTDYYLGVGYDNLESNLRGNNLRTYRASFNINSKIKNWLKVGLNYKFAYQQQDTEEAGIGSITTVAPWQPIYDPTNEYGFATALDPPSDAWERTRKYGQGSRRNYLAFAALNRGIFENSRQIGQGYVEIYPLKGLTLRTSLNLDYVSQDRLSTRTYRTNIFDPSGLDPKEASPNAPNSLGSFESRANYFFNYQFDVSAVYDRSFGNHRFVLTTALQDQFQRSQNKNLSGNNITDIRNLNRIGFGNDLENNSSFTGWNERAWLGYVGRLSYSFSDRYYLDGSFRRDASSGLAPDYRWGSFYSLSGAWRVSSESFMKNVNFVNDLKIRGGYGEAGNDEAAVGKYAYLSGVATGGGSVRLGSGDGNGLGTYYTAASLKDFPNEALEWEVAETKYIGFDATLFDYKLNITMEVYNRTQAGIQQIVNLPLSVGTNDPILNVGELENRGVDLQIGFNDQIGNFTYGITTNVSFLENEVTKLYNDQPLYSQNQFQRTYRVEEGRSLGHIWGYKVGGIFQSQAEIDAFYAATPDSGVQDVSFVGPGDMYFQDVHGDPTEEEPFYSTTPDGQINSNDQTEIGNTIPAYTYGLNLNAGYKGFDLSLNFYGEGDVDKYNYNRAVHEGMAGAGPNYGISVLDRWTPTNTSSTMPRAVIGDPAGNNRFSDRYVESAAFFRLNNWQLGYTVPSSFLRKLNDPVNSFRIYVSGQNNIYIYDWKGIDPTNDNFPLPKTFMMGLKVSF</sequence>
<dbReference type="InterPro" id="IPR008969">
    <property type="entry name" value="CarboxyPept-like_regulatory"/>
</dbReference>
<protein>
    <submittedName>
        <fullName evidence="9">TonB-linked outer membrane protein, SusC/RagA family</fullName>
    </submittedName>
</protein>